<dbReference type="InterPro" id="IPR015422">
    <property type="entry name" value="PyrdxlP-dep_Trfase_small"/>
</dbReference>
<dbReference type="InterPro" id="IPR015421">
    <property type="entry name" value="PyrdxlP-dep_Trfase_major"/>
</dbReference>
<dbReference type="RefSeq" id="WP_085765327.1">
    <property type="nucleotide sequence ID" value="NZ_CP019344.1"/>
</dbReference>
<reference evidence="6 7" key="1">
    <citation type="submission" date="2016-11" db="EMBL/GenBank/DDBJ databases">
        <title>Trade-off between light-utilization and light-protection in marine flavobacteria.</title>
        <authorList>
            <person name="Kumagai Y."/>
        </authorList>
    </citation>
    <scope>NUCLEOTIDE SEQUENCE [LARGE SCALE GENOMIC DNA]</scope>
    <source>
        <strain evidence="6 7">JCM 13191</strain>
    </source>
</reference>
<protein>
    <submittedName>
        <fullName evidence="6">Aminotransferase</fullName>
    </submittedName>
</protein>
<evidence type="ECO:0000313" key="6">
    <source>
        <dbReference type="EMBL" id="ARN76525.1"/>
    </source>
</evidence>
<evidence type="ECO:0000256" key="5">
    <source>
        <dbReference type="RuleBase" id="RU004508"/>
    </source>
</evidence>
<dbReference type="InterPro" id="IPR000653">
    <property type="entry name" value="DegT/StrS_aminotransferase"/>
</dbReference>
<evidence type="ECO:0000256" key="2">
    <source>
        <dbReference type="ARBA" id="ARBA00037999"/>
    </source>
</evidence>
<dbReference type="Proteomes" id="UP000193431">
    <property type="component" value="Chromosome"/>
</dbReference>
<organism evidence="6 7">
    <name type="scientific">Nonlabens spongiae</name>
    <dbReference type="NCBI Taxonomy" id="331648"/>
    <lineage>
        <taxon>Bacteria</taxon>
        <taxon>Pseudomonadati</taxon>
        <taxon>Bacteroidota</taxon>
        <taxon>Flavobacteriia</taxon>
        <taxon>Flavobacteriales</taxon>
        <taxon>Flavobacteriaceae</taxon>
        <taxon>Nonlabens</taxon>
    </lineage>
</organism>
<dbReference type="GO" id="GO:0030170">
    <property type="term" value="F:pyridoxal phosphate binding"/>
    <property type="evidence" value="ECO:0007669"/>
    <property type="project" value="TreeGrafter"/>
</dbReference>
<evidence type="ECO:0000256" key="3">
    <source>
        <dbReference type="PIRSR" id="PIRSR000390-1"/>
    </source>
</evidence>
<dbReference type="Pfam" id="PF01041">
    <property type="entry name" value="DegT_DnrJ_EryC1"/>
    <property type="match status" value="1"/>
</dbReference>
<dbReference type="STRING" id="331648.BST97_00075"/>
<keyword evidence="6" id="KW-0808">Transferase</keyword>
<dbReference type="Gene3D" id="3.40.640.10">
    <property type="entry name" value="Type I PLP-dependent aspartate aminotransferase-like (Major domain)"/>
    <property type="match status" value="1"/>
</dbReference>
<accession>A0A1W6MG01</accession>
<dbReference type="Gene3D" id="3.90.1150.10">
    <property type="entry name" value="Aspartate Aminotransferase, domain 1"/>
    <property type="match status" value="1"/>
</dbReference>
<dbReference type="PIRSF" id="PIRSF000390">
    <property type="entry name" value="PLP_StrS"/>
    <property type="match status" value="1"/>
</dbReference>
<dbReference type="CDD" id="cd00616">
    <property type="entry name" value="AHBA_syn"/>
    <property type="match status" value="1"/>
</dbReference>
<feature type="active site" description="Proton acceptor" evidence="3">
    <location>
        <position position="188"/>
    </location>
</feature>
<dbReference type="SUPFAM" id="SSF53383">
    <property type="entry name" value="PLP-dependent transferases"/>
    <property type="match status" value="1"/>
</dbReference>
<dbReference type="EMBL" id="CP019344">
    <property type="protein sequence ID" value="ARN76525.1"/>
    <property type="molecule type" value="Genomic_DNA"/>
</dbReference>
<dbReference type="InterPro" id="IPR015424">
    <property type="entry name" value="PyrdxlP-dep_Trfase"/>
</dbReference>
<dbReference type="GO" id="GO:0000271">
    <property type="term" value="P:polysaccharide biosynthetic process"/>
    <property type="evidence" value="ECO:0007669"/>
    <property type="project" value="TreeGrafter"/>
</dbReference>
<dbReference type="GO" id="GO:0008483">
    <property type="term" value="F:transaminase activity"/>
    <property type="evidence" value="ECO:0007669"/>
    <property type="project" value="UniProtKB-KW"/>
</dbReference>
<keyword evidence="7" id="KW-1185">Reference proteome</keyword>
<keyword evidence="1 4" id="KW-0663">Pyridoxal phosphate</keyword>
<dbReference type="PANTHER" id="PTHR30244:SF36">
    <property type="entry name" value="3-OXO-GLUCOSE-6-PHOSPHATE:GLUTAMATE AMINOTRANSFERASE"/>
    <property type="match status" value="1"/>
</dbReference>
<evidence type="ECO:0000256" key="1">
    <source>
        <dbReference type="ARBA" id="ARBA00022898"/>
    </source>
</evidence>
<evidence type="ECO:0000313" key="7">
    <source>
        <dbReference type="Proteomes" id="UP000193431"/>
    </source>
</evidence>
<dbReference type="PANTHER" id="PTHR30244">
    <property type="entry name" value="TRANSAMINASE"/>
    <property type="match status" value="1"/>
</dbReference>
<dbReference type="OrthoDB" id="9804264at2"/>
<feature type="modified residue" description="N6-(pyridoxal phosphate)lysine" evidence="4">
    <location>
        <position position="188"/>
    </location>
</feature>
<keyword evidence="6" id="KW-0032">Aminotransferase</keyword>
<comment type="similarity">
    <text evidence="2 5">Belongs to the DegT/DnrJ/EryC1 family.</text>
</comment>
<evidence type="ECO:0000256" key="4">
    <source>
        <dbReference type="PIRSR" id="PIRSR000390-2"/>
    </source>
</evidence>
<gene>
    <name evidence="6" type="ORF">BST97_00075</name>
</gene>
<proteinExistence type="inferred from homology"/>
<dbReference type="AlphaFoldDB" id="A0A1W6MG01"/>
<name>A0A1W6MG01_9FLAO</name>
<sequence>MIKFLDLKAINDQYRSEINEAIKTVLDSGWYIKGFALEKFEAEFASYCDTEHCVGVANGLDALILIFRALIIQDKLKVGDEVIVPANTYIASVMALTQNGLIPVLIEPNENSFNLDLEGLKKNRTRKTRAVLTVHLYGQLAVDVSSYCKENDLLLVEDAAQAHGAQNENGQRAGSYGIAAGFSFYPGKNLGAIGDAGAVTTNDEELAQLISQLGNYGSEKKYHNSILGLNSRLDELQAAVLSVKLKNLDHENAQRRIAAKYYSDNIKNPKLRLPDWDQNVKNHVFHLFVIRCRERDLLKNYLEDNGIQTVIHYPIPPHKQNAYNEWNDLLSYPITEKIHKEVLSLPISPIITKEEQEKIVNVLNEF</sequence>